<dbReference type="InterPro" id="IPR002575">
    <property type="entry name" value="Aminoglycoside_PTrfase"/>
</dbReference>
<sequence length="842" mass="93710">MPCLARGARLALRSLRCSFLRSIPIQTSRTFSITTQSRNDLFDYTSGRWIAQACLQRRGTISTRSAIRRPGPDDVVDLKKLAEGGFNRTFLITMRDGFQMVARIPYPVTAPKYLAFASEVATMDLLRSSGLPVPRIYGYSPAPDNEAETEGGCILRQLLELESKMMSIAFPAGGSLYYAKDLKKVSGRPGNLLEDAQFCVDESTVAALARAADKEIAILKRFGRPLLPFQRMRREAYYYQEQSPSDHIKNLERYLLIAPSLVPRNQVLSHIRIRHPDLQPSNVIVSRSPDSDLRVIGLFDWQHTTILPMFLLAGIPDRIQNYDDPFSQSMLRHSLPENFDDLDEAGQSREKEIYCGRLIHHHYVKIIEEHNALHHASLADPMDIIRRRLFCGASEPWEGETLGLKVALIEATEKWETLTGGRTPCPVVFDAEDVRKTMELDNVQREADEMFEGSASWLPNEDYDSDEERDEVMSHWFLEDMDEEKSSSGPRRTNRPIDQYSSQIIPYLPTTMSGSPTPLPTGTPTDPDRKYTPQESPFATAYRDWAAKGPISLPPPRAQHISLSGCYSTIDALAKELQVDPSALREVSMQLCQPMGRVYTNIEPVPVVEVTGHQLERLRILAEKNDVPTGTVDIMLPPGTKDDIREAHVFGATTVAVSVKVRMDYPDGNRTSPSNDRFAEALTSRRPLRGSSISEPRDPSSSSCLLPLLPPWQTKSVPDASSSSSQDQARTSKPSSTPKTPPPSPTPKSCSSFPTAKPHTASPAPRAPHPPIPTDYLALQPYLKAHVASGAIREDYDREVARRVAAAQPDLVVLAGWMHILSDAFLDALAPTPVINLHPALP</sequence>
<dbReference type="InterPro" id="IPR002376">
    <property type="entry name" value="Formyl_transf_N"/>
</dbReference>
<feature type="domain" description="Formyl transferase N-terminal" evidence="2">
    <location>
        <begin position="791"/>
        <end position="841"/>
    </location>
</feature>
<dbReference type="InterPro" id="IPR011009">
    <property type="entry name" value="Kinase-like_dom_sf"/>
</dbReference>
<proteinExistence type="predicted"/>
<dbReference type="Pfam" id="PF01636">
    <property type="entry name" value="APH"/>
    <property type="match status" value="1"/>
</dbReference>
<feature type="compositionally biased region" description="Low complexity" evidence="1">
    <location>
        <begin position="747"/>
        <end position="764"/>
    </location>
</feature>
<name>A0A4Y9YCF3_9AGAM</name>
<dbReference type="InterPro" id="IPR051035">
    <property type="entry name" value="Mito_inheritance_9"/>
</dbReference>
<feature type="region of interest" description="Disordered" evidence="1">
    <location>
        <begin position="508"/>
        <end position="530"/>
    </location>
</feature>
<evidence type="ECO:0000259" key="2">
    <source>
        <dbReference type="Pfam" id="PF00551"/>
    </source>
</evidence>
<evidence type="ECO:0000313" key="4">
    <source>
        <dbReference type="EMBL" id="TFY60204.1"/>
    </source>
</evidence>
<feature type="compositionally biased region" description="Low complexity" evidence="1">
    <location>
        <begin position="719"/>
        <end position="738"/>
    </location>
</feature>
<dbReference type="GO" id="GO:0005739">
    <property type="term" value="C:mitochondrion"/>
    <property type="evidence" value="ECO:0007669"/>
    <property type="project" value="TreeGrafter"/>
</dbReference>
<organism evidence="4 5">
    <name type="scientific">Dentipellis fragilis</name>
    <dbReference type="NCBI Taxonomy" id="205917"/>
    <lineage>
        <taxon>Eukaryota</taxon>
        <taxon>Fungi</taxon>
        <taxon>Dikarya</taxon>
        <taxon>Basidiomycota</taxon>
        <taxon>Agaricomycotina</taxon>
        <taxon>Agaricomycetes</taxon>
        <taxon>Russulales</taxon>
        <taxon>Hericiaceae</taxon>
        <taxon>Dentipellis</taxon>
    </lineage>
</organism>
<dbReference type="InterPro" id="IPR036477">
    <property type="entry name" value="Formyl_transf_N_sf"/>
</dbReference>
<evidence type="ECO:0000259" key="3">
    <source>
        <dbReference type="Pfam" id="PF01636"/>
    </source>
</evidence>
<dbReference type="Proteomes" id="UP000298327">
    <property type="component" value="Unassembled WGS sequence"/>
</dbReference>
<dbReference type="AlphaFoldDB" id="A0A4Y9YCF3"/>
<reference evidence="4 5" key="1">
    <citation type="submission" date="2019-02" db="EMBL/GenBank/DDBJ databases">
        <title>Genome sequencing of the rare red list fungi Dentipellis fragilis.</title>
        <authorList>
            <person name="Buettner E."/>
            <person name="Kellner H."/>
        </authorList>
    </citation>
    <scope>NUCLEOTIDE SEQUENCE [LARGE SCALE GENOMIC DNA]</scope>
    <source>
        <strain evidence="4 5">DSM 105465</strain>
    </source>
</reference>
<feature type="region of interest" description="Disordered" evidence="1">
    <location>
        <begin position="664"/>
        <end position="773"/>
    </location>
</feature>
<feature type="domain" description="Aminoglycoside phosphotransferase" evidence="3">
    <location>
        <begin position="78"/>
        <end position="306"/>
    </location>
</feature>
<feature type="non-terminal residue" evidence="4">
    <location>
        <position position="842"/>
    </location>
</feature>
<gene>
    <name evidence="4" type="ORF">EVG20_g7498</name>
</gene>
<dbReference type="EMBL" id="SEOQ01000576">
    <property type="protein sequence ID" value="TFY60204.1"/>
    <property type="molecule type" value="Genomic_DNA"/>
</dbReference>
<dbReference type="PANTHER" id="PTHR36091:SF2">
    <property type="entry name" value="AMINOGLYCOSIDE PHOSPHOTRANSFERASE DOMAIN-CONTAINING PROTEIN"/>
    <property type="match status" value="1"/>
</dbReference>
<accession>A0A4Y9YCF3</accession>
<dbReference type="STRING" id="205917.A0A4Y9YCF3"/>
<feature type="compositionally biased region" description="Low complexity" evidence="1">
    <location>
        <begin position="508"/>
        <end position="525"/>
    </location>
</feature>
<keyword evidence="5" id="KW-1185">Reference proteome</keyword>
<dbReference type="SUPFAM" id="SSF53328">
    <property type="entry name" value="Formyltransferase"/>
    <property type="match status" value="1"/>
</dbReference>
<evidence type="ECO:0000256" key="1">
    <source>
        <dbReference type="SAM" id="MobiDB-lite"/>
    </source>
</evidence>
<dbReference type="SUPFAM" id="SSF56112">
    <property type="entry name" value="Protein kinase-like (PK-like)"/>
    <property type="match status" value="1"/>
</dbReference>
<protein>
    <recommendedName>
        <fullName evidence="6">Aminoglycoside phosphotransferase domain-containing protein</fullName>
    </recommendedName>
</protein>
<dbReference type="OrthoDB" id="2831558at2759"/>
<evidence type="ECO:0000313" key="5">
    <source>
        <dbReference type="Proteomes" id="UP000298327"/>
    </source>
</evidence>
<comment type="caution">
    <text evidence="4">The sequence shown here is derived from an EMBL/GenBank/DDBJ whole genome shotgun (WGS) entry which is preliminary data.</text>
</comment>
<feature type="compositionally biased region" description="Low complexity" evidence="1">
    <location>
        <begin position="691"/>
        <end position="707"/>
    </location>
</feature>
<dbReference type="Pfam" id="PF00551">
    <property type="entry name" value="Formyl_trans_N"/>
    <property type="match status" value="1"/>
</dbReference>
<dbReference type="Gene3D" id="3.40.50.170">
    <property type="entry name" value="Formyl transferase, N-terminal domain"/>
    <property type="match status" value="1"/>
</dbReference>
<dbReference type="Gene3D" id="3.30.200.20">
    <property type="entry name" value="Phosphorylase Kinase, domain 1"/>
    <property type="match status" value="1"/>
</dbReference>
<dbReference type="PANTHER" id="PTHR36091">
    <property type="entry name" value="ALTERED INHERITANCE OF MITOCHONDRIA PROTEIN 9, MITOCHONDRIAL"/>
    <property type="match status" value="1"/>
</dbReference>
<evidence type="ECO:0008006" key="6">
    <source>
        <dbReference type="Google" id="ProtNLM"/>
    </source>
</evidence>